<name>A0AC58JFF0_DANRE</name>
<accession>A0AC58JFF0</accession>
<dbReference type="RefSeq" id="XP_073805217.1">
    <property type="nucleotide sequence ID" value="XM_073949116.1"/>
</dbReference>
<sequence length="429" mass="48572">MLEWAGIPPDESSRRGGDYGPYVQSERLHLYTEAASSLLNTGHAYYCFCSNQRLELLKKEAQRSGHAPRYDNRCRRLQPQQVEQKLAAGVPAVVRFKLHMGTEEFQDLVFGWTGHAVGAVEGDPVILKGDGYPTYHLASVVDDHHMRISHVLRGCEWLISSAKHLQLYRALRWTPPTYAHLPLLLNRDGSKLSKRQGDIFLQSFRDRGVLPETLLDLVTHAGSGFSDNRMGRRLDELIRDFNISKITTHSALLDLDKLEEFSRLHLQRRIEDPQQCVWLCEELKQMVKHTHSSEISAAAVLEPEYIERVLQLRKGHISSLQDLLSSTHSYLWVRPRVSQTQLQSESAHAKDIATAVMQMVLAGGSLVSMERLNSELKQISSRTNSTHSSVMKVLRLLLSAQQRGPSVAEMMLSLGEQEVCVRLQKALEL</sequence>
<dbReference type="Proteomes" id="UP000000437">
    <property type="component" value="Chromosome 1"/>
</dbReference>
<organism evidence="1 2">
    <name type="scientific">Danio rerio</name>
    <name type="common">Zebrafish</name>
    <name type="synonym">Brachydanio rerio</name>
    <dbReference type="NCBI Taxonomy" id="7955"/>
    <lineage>
        <taxon>Eukaryota</taxon>
        <taxon>Metazoa</taxon>
        <taxon>Chordata</taxon>
        <taxon>Craniata</taxon>
        <taxon>Vertebrata</taxon>
        <taxon>Euteleostomi</taxon>
        <taxon>Actinopterygii</taxon>
        <taxon>Neopterygii</taxon>
        <taxon>Teleostei</taxon>
        <taxon>Ostariophysi</taxon>
        <taxon>Cypriniformes</taxon>
        <taxon>Danionidae</taxon>
        <taxon>Danioninae</taxon>
        <taxon>Danio</taxon>
    </lineage>
</organism>
<keyword evidence="1" id="KW-1185">Reference proteome</keyword>
<protein>
    <submittedName>
        <fullName evidence="2">Nondiscriminating glutamyl-tRNA synthetase EARS2, mitochondrial isoform X2</fullName>
    </submittedName>
</protein>
<evidence type="ECO:0000313" key="2">
    <source>
        <dbReference type="RefSeq" id="XP_073805217.1"/>
    </source>
</evidence>
<reference evidence="2" key="1">
    <citation type="submission" date="2025-08" db="UniProtKB">
        <authorList>
            <consortium name="RefSeq"/>
        </authorList>
    </citation>
    <scope>IDENTIFICATION</scope>
    <source>
        <strain evidence="2">Tuebingen</strain>
        <tissue evidence="2">Fibroblasts and whole tissue</tissue>
    </source>
</reference>
<proteinExistence type="predicted"/>
<gene>
    <name evidence="2" type="primary">ears2</name>
    <name evidence="2" type="synonym">mtGluRS</name>
    <name evidence="2" type="synonym">zgc:153247</name>
</gene>
<evidence type="ECO:0000313" key="1">
    <source>
        <dbReference type="Proteomes" id="UP000000437"/>
    </source>
</evidence>